<dbReference type="Pfam" id="PF17802">
    <property type="entry name" value="SpaA"/>
    <property type="match status" value="2"/>
</dbReference>
<dbReference type="EMBL" id="JAKVPQ010000010">
    <property type="protein sequence ID" value="MCH4285987.1"/>
    <property type="molecule type" value="Genomic_DNA"/>
</dbReference>
<evidence type="ECO:0000259" key="6">
    <source>
        <dbReference type="Pfam" id="PF17802"/>
    </source>
</evidence>
<feature type="domain" description="SpaA-like prealbumin fold" evidence="6">
    <location>
        <begin position="120"/>
        <end position="165"/>
    </location>
</feature>
<evidence type="ECO:0000256" key="1">
    <source>
        <dbReference type="ARBA" id="ARBA00007257"/>
    </source>
</evidence>
<dbReference type="InterPro" id="IPR013783">
    <property type="entry name" value="Ig-like_fold"/>
</dbReference>
<name>A0ABS9R8I9_9FIRM</name>
<reference evidence="7 8" key="1">
    <citation type="submission" date="2022-02" db="EMBL/GenBank/DDBJ databases">
        <title>Genome of Erysipelotrichaceae sp. nov. NSJ-176 isolated from human feces.</title>
        <authorList>
            <person name="Abdugheni R."/>
        </authorList>
    </citation>
    <scope>NUCLEOTIDE SEQUENCE [LARGE SCALE GENOMIC DNA]</scope>
    <source>
        <strain evidence="7 8">NSJ-176</strain>
    </source>
</reference>
<organism evidence="7 8">
    <name type="scientific">Amedibacillus hominis</name>
    <dbReference type="NCBI Taxonomy" id="2897776"/>
    <lineage>
        <taxon>Bacteria</taxon>
        <taxon>Bacillati</taxon>
        <taxon>Bacillota</taxon>
        <taxon>Erysipelotrichia</taxon>
        <taxon>Erysipelotrichales</taxon>
        <taxon>Erysipelotrichaceae</taxon>
        <taxon>Amedibacillus</taxon>
    </lineage>
</organism>
<feature type="domain" description="SpaA-like prealbumin fold" evidence="6">
    <location>
        <begin position="33"/>
        <end position="100"/>
    </location>
</feature>
<dbReference type="InterPro" id="IPR041033">
    <property type="entry name" value="SpaA_PFL_dom_1"/>
</dbReference>
<evidence type="ECO:0000256" key="3">
    <source>
        <dbReference type="ARBA" id="ARBA00022729"/>
    </source>
</evidence>
<dbReference type="PANTHER" id="PTHR36108">
    <property type="entry name" value="COLOSSIN-B-RELATED"/>
    <property type="match status" value="1"/>
</dbReference>
<dbReference type="Gene3D" id="2.60.40.10">
    <property type="entry name" value="Immunoglobulins"/>
    <property type="match status" value="2"/>
</dbReference>
<dbReference type="Proteomes" id="UP001202402">
    <property type="component" value="Unassembled WGS sequence"/>
</dbReference>
<keyword evidence="3 5" id="KW-0732">Signal</keyword>
<comment type="similarity">
    <text evidence="1">Belongs to the serine-aspartate repeat-containing protein (SDr) family.</text>
</comment>
<evidence type="ECO:0000256" key="5">
    <source>
        <dbReference type="SAM" id="SignalP"/>
    </source>
</evidence>
<keyword evidence="4" id="KW-0472">Membrane</keyword>
<protein>
    <submittedName>
        <fullName evidence="7">Prealbumin-like fold domain-containing protein</fullName>
    </submittedName>
</protein>
<keyword evidence="4" id="KW-1133">Transmembrane helix</keyword>
<feature type="chain" id="PRO_5045404954" evidence="5">
    <location>
        <begin position="23"/>
        <end position="230"/>
    </location>
</feature>
<keyword evidence="4" id="KW-0812">Transmembrane</keyword>
<feature type="transmembrane region" description="Helical" evidence="4">
    <location>
        <begin position="204"/>
        <end position="223"/>
    </location>
</feature>
<accession>A0ABS9R8I9</accession>
<evidence type="ECO:0000313" key="7">
    <source>
        <dbReference type="EMBL" id="MCH4285987.1"/>
    </source>
</evidence>
<evidence type="ECO:0000256" key="2">
    <source>
        <dbReference type="ARBA" id="ARBA00022525"/>
    </source>
</evidence>
<sequence length="230" mass="26604">MKIKLFMMLCCFFYLIMPIHSANIDVSFHVYTNDHLPVRGAVFSLYQEDICIKEDITSDEQGNVKVMDLETGVYHLKQKTTMDGYDIYKEDISFSYEEGKAMVLKDVINQRLCGDVTIQLLNDEKKPMADTTFTLTSDHFQKSYTSDKKGYCQMKHLPLATYTLSKGNTSTQFSITQGNYDRTYILQICLNPQRIEEKKEDPSLWILSTLLLACFGFGFLYVYRTELKQG</sequence>
<evidence type="ECO:0000256" key="4">
    <source>
        <dbReference type="SAM" id="Phobius"/>
    </source>
</evidence>
<dbReference type="PANTHER" id="PTHR36108:SF13">
    <property type="entry name" value="COLOSSIN-B-RELATED"/>
    <property type="match status" value="1"/>
</dbReference>
<comment type="caution">
    <text evidence="7">The sequence shown here is derived from an EMBL/GenBank/DDBJ whole genome shotgun (WGS) entry which is preliminary data.</text>
</comment>
<proteinExistence type="inferred from homology"/>
<evidence type="ECO:0000313" key="8">
    <source>
        <dbReference type="Proteomes" id="UP001202402"/>
    </source>
</evidence>
<keyword evidence="2" id="KW-0964">Secreted</keyword>
<feature type="signal peptide" evidence="5">
    <location>
        <begin position="1"/>
        <end position="22"/>
    </location>
</feature>
<gene>
    <name evidence="7" type="ORF">LQE99_12735</name>
</gene>
<keyword evidence="8" id="KW-1185">Reference proteome</keyword>
<dbReference type="RefSeq" id="WP_117453548.1">
    <property type="nucleotide sequence ID" value="NZ_JAKVPQ010000010.1"/>
</dbReference>